<evidence type="ECO:0000313" key="1">
    <source>
        <dbReference type="EMBL" id="KKK75664.1"/>
    </source>
</evidence>
<name>A0A0F9AAX5_9ZZZZ</name>
<protein>
    <submittedName>
        <fullName evidence="1">Uncharacterized protein</fullName>
    </submittedName>
</protein>
<gene>
    <name evidence="1" type="ORF">LCGC14_2871450</name>
</gene>
<sequence>MAEKSNVPTLIEVAKVAKINRHYLGVLVKHLCIGLDIKLPKRRDMRKF</sequence>
<proteinExistence type="predicted"/>
<organism evidence="1">
    <name type="scientific">marine sediment metagenome</name>
    <dbReference type="NCBI Taxonomy" id="412755"/>
    <lineage>
        <taxon>unclassified sequences</taxon>
        <taxon>metagenomes</taxon>
        <taxon>ecological metagenomes</taxon>
    </lineage>
</organism>
<dbReference type="AlphaFoldDB" id="A0A0F9AAX5"/>
<accession>A0A0F9AAX5</accession>
<reference evidence="1" key="1">
    <citation type="journal article" date="2015" name="Nature">
        <title>Complex archaea that bridge the gap between prokaryotes and eukaryotes.</title>
        <authorList>
            <person name="Spang A."/>
            <person name="Saw J.H."/>
            <person name="Jorgensen S.L."/>
            <person name="Zaremba-Niedzwiedzka K."/>
            <person name="Martijn J."/>
            <person name="Lind A.E."/>
            <person name="van Eijk R."/>
            <person name="Schleper C."/>
            <person name="Guy L."/>
            <person name="Ettema T.J."/>
        </authorList>
    </citation>
    <scope>NUCLEOTIDE SEQUENCE</scope>
</reference>
<dbReference type="EMBL" id="LAZR01055760">
    <property type="protein sequence ID" value="KKK75664.1"/>
    <property type="molecule type" value="Genomic_DNA"/>
</dbReference>
<comment type="caution">
    <text evidence="1">The sequence shown here is derived from an EMBL/GenBank/DDBJ whole genome shotgun (WGS) entry which is preliminary data.</text>
</comment>